<keyword evidence="3" id="KW-1185">Reference proteome</keyword>
<feature type="region of interest" description="Disordered" evidence="1">
    <location>
        <begin position="220"/>
        <end position="250"/>
    </location>
</feature>
<dbReference type="EMBL" id="UZAJ01043019">
    <property type="protein sequence ID" value="VDP24201.1"/>
    <property type="molecule type" value="Genomic_DNA"/>
</dbReference>
<dbReference type="Proteomes" id="UP000267606">
    <property type="component" value="Unassembled WGS sequence"/>
</dbReference>
<evidence type="ECO:0000313" key="4">
    <source>
        <dbReference type="WBParaSite" id="OFLC_0001585101-mRNA-1"/>
    </source>
</evidence>
<reference evidence="2 3" key="2">
    <citation type="submission" date="2018-11" db="EMBL/GenBank/DDBJ databases">
        <authorList>
            <consortium name="Pathogen Informatics"/>
        </authorList>
    </citation>
    <scope>NUCLEOTIDE SEQUENCE [LARGE SCALE GENOMIC DNA]</scope>
</reference>
<name>A0A183I7X6_9BILA</name>
<sequence length="315" mass="31603">SRRVAWLGGGGGSGPSSGVWAAGAVAPRRPATATRPRDGRAGCQEPPGGRFYIVPPLRSFGETFRRIVTQPPGPRQCSQRRAMLAVSEEGDRRGAPDPGSGVAWPGRPASPRAPPAVETDRPDPTWAGPPRWAGRGSSLPGAPGLGLGGPASSRVALRSVCFALGPAPEVGTGPDCGVEVGGGRGWVRALGFSLTEVFSASHSGGGDPPAGVVRGDPERTAGAGACAVPRSGDVDGPGPASAGGRGGRARPFSVPSWVSVVGRDFFSPLPNSLNPGQSGGGWGPARAVLGALCRTVWAPGVGPGRGPLVLLEAPR</sequence>
<evidence type="ECO:0000313" key="3">
    <source>
        <dbReference type="Proteomes" id="UP000267606"/>
    </source>
</evidence>
<feature type="region of interest" description="Disordered" evidence="1">
    <location>
        <begin position="1"/>
        <end position="54"/>
    </location>
</feature>
<accession>A0A183I7X6</accession>
<dbReference type="AlphaFoldDB" id="A0A183I7X6"/>
<protein>
    <submittedName>
        <fullName evidence="4">Collagen alpha-1(I) chain-like</fullName>
    </submittedName>
</protein>
<reference evidence="4" key="1">
    <citation type="submission" date="2016-06" db="UniProtKB">
        <authorList>
            <consortium name="WormBaseParasite"/>
        </authorList>
    </citation>
    <scope>IDENTIFICATION</scope>
</reference>
<feature type="compositionally biased region" description="Low complexity" evidence="1">
    <location>
        <begin position="16"/>
        <end position="34"/>
    </location>
</feature>
<feature type="compositionally biased region" description="Low complexity" evidence="1">
    <location>
        <begin position="133"/>
        <end position="142"/>
    </location>
</feature>
<evidence type="ECO:0000256" key="1">
    <source>
        <dbReference type="SAM" id="MobiDB-lite"/>
    </source>
</evidence>
<gene>
    <name evidence="2" type="ORF">OFLC_LOCUS15838</name>
</gene>
<evidence type="ECO:0000313" key="2">
    <source>
        <dbReference type="EMBL" id="VDP24201.1"/>
    </source>
</evidence>
<feature type="region of interest" description="Disordered" evidence="1">
    <location>
        <begin position="68"/>
        <end position="146"/>
    </location>
</feature>
<proteinExistence type="predicted"/>
<dbReference type="WBParaSite" id="OFLC_0001585101-mRNA-1">
    <property type="protein sequence ID" value="OFLC_0001585101-mRNA-1"/>
    <property type="gene ID" value="OFLC_0001585101"/>
</dbReference>
<organism evidence="4">
    <name type="scientific">Onchocerca flexuosa</name>
    <dbReference type="NCBI Taxonomy" id="387005"/>
    <lineage>
        <taxon>Eukaryota</taxon>
        <taxon>Metazoa</taxon>
        <taxon>Ecdysozoa</taxon>
        <taxon>Nematoda</taxon>
        <taxon>Chromadorea</taxon>
        <taxon>Rhabditida</taxon>
        <taxon>Spirurina</taxon>
        <taxon>Spiruromorpha</taxon>
        <taxon>Filarioidea</taxon>
        <taxon>Onchocercidae</taxon>
        <taxon>Onchocerca</taxon>
    </lineage>
</organism>